<evidence type="ECO:0008006" key="5">
    <source>
        <dbReference type="Google" id="ProtNLM"/>
    </source>
</evidence>
<protein>
    <recommendedName>
        <fullName evidence="5">Pilus assembly protein PilO</fullName>
    </recommendedName>
</protein>
<evidence type="ECO:0000256" key="2">
    <source>
        <dbReference type="SAM" id="Phobius"/>
    </source>
</evidence>
<feature type="region of interest" description="Disordered" evidence="1">
    <location>
        <begin position="128"/>
        <end position="153"/>
    </location>
</feature>
<dbReference type="Gene3D" id="3.30.70.60">
    <property type="match status" value="1"/>
</dbReference>
<evidence type="ECO:0000313" key="3">
    <source>
        <dbReference type="EMBL" id="OYD59725.1"/>
    </source>
</evidence>
<sequence>MQGTTSKIKTYILAAVFVVLLMAGLFFYFNNLAPIKNQITAVDGQIKQQGKLLDTITAQPAGTAAPLDENTFLLQQEVPVKPLMDQLLLQFEKAEVLSDSLILTMEFTDGEIEAEESDEEEVAAIDPTPAPEGEAAAPAEENSSEAEAAEPAIAPELLPEGVKKITAELTVQSKDYDSLMVFLKEVEKLKRVMVIEGIDFTGPQELEVAAGEDSEEPAEEVSDQLIYELTVSAYYLPELVEYLKDLPRVDFPAPNGKDTPFIKEDDENEED</sequence>
<dbReference type="Proteomes" id="UP000215059">
    <property type="component" value="Unassembled WGS sequence"/>
</dbReference>
<proteinExistence type="predicted"/>
<evidence type="ECO:0000256" key="1">
    <source>
        <dbReference type="SAM" id="MobiDB-lite"/>
    </source>
</evidence>
<dbReference type="OrthoDB" id="2427034at2"/>
<evidence type="ECO:0000313" key="4">
    <source>
        <dbReference type="Proteomes" id="UP000215059"/>
    </source>
</evidence>
<gene>
    <name evidence="3" type="ORF">CGZ90_07545</name>
</gene>
<dbReference type="RefSeq" id="WP_094251687.1">
    <property type="nucleotide sequence ID" value="NZ_JBHLXL010000001.1"/>
</dbReference>
<comment type="caution">
    <text evidence="3">The sequence shown here is derived from an EMBL/GenBank/DDBJ whole genome shotgun (WGS) entry which is preliminary data.</text>
</comment>
<keyword evidence="2" id="KW-1133">Transmembrane helix</keyword>
<keyword evidence="2" id="KW-0472">Membrane</keyword>
<reference evidence="3 4" key="1">
    <citation type="submission" date="2017-07" db="EMBL/GenBank/DDBJ databases">
        <title>Fictibacillus sp. nov. GDSW-R2A3 Genome sequencing and assembly.</title>
        <authorList>
            <person name="Mayilraj S."/>
        </authorList>
    </citation>
    <scope>NUCLEOTIDE SEQUENCE [LARGE SCALE GENOMIC DNA]</scope>
    <source>
        <strain evidence="3 4">GDSW-R2A3</strain>
    </source>
</reference>
<accession>A0A235FG70</accession>
<feature type="transmembrane region" description="Helical" evidence="2">
    <location>
        <begin position="12"/>
        <end position="29"/>
    </location>
</feature>
<feature type="compositionally biased region" description="Low complexity" evidence="1">
    <location>
        <begin position="131"/>
        <end position="141"/>
    </location>
</feature>
<keyword evidence="2" id="KW-0812">Transmembrane</keyword>
<keyword evidence="4" id="KW-1185">Reference proteome</keyword>
<organism evidence="3 4">
    <name type="scientific">Fictibacillus aquaticus</name>
    <dbReference type="NCBI Taxonomy" id="2021314"/>
    <lineage>
        <taxon>Bacteria</taxon>
        <taxon>Bacillati</taxon>
        <taxon>Bacillota</taxon>
        <taxon>Bacilli</taxon>
        <taxon>Bacillales</taxon>
        <taxon>Fictibacillaceae</taxon>
        <taxon>Fictibacillus</taxon>
    </lineage>
</organism>
<feature type="region of interest" description="Disordered" evidence="1">
    <location>
        <begin position="249"/>
        <end position="271"/>
    </location>
</feature>
<dbReference type="AlphaFoldDB" id="A0A235FG70"/>
<dbReference type="EMBL" id="NOII01000001">
    <property type="protein sequence ID" value="OYD59725.1"/>
    <property type="molecule type" value="Genomic_DNA"/>
</dbReference>
<dbReference type="InterPro" id="IPR014717">
    <property type="entry name" value="Transl_elong_EF1B/ribsomal_bS6"/>
</dbReference>
<name>A0A235FG70_9BACL</name>